<proteinExistence type="predicted"/>
<accession>A0AAW2EGI3</accession>
<dbReference type="EMBL" id="JADYXP020000022">
    <property type="protein sequence ID" value="KAL0102823.1"/>
    <property type="molecule type" value="Genomic_DNA"/>
</dbReference>
<comment type="caution">
    <text evidence="2">The sequence shown here is derived from an EMBL/GenBank/DDBJ whole genome shotgun (WGS) entry which is preliminary data.</text>
</comment>
<name>A0AAW2EGI3_9HYME</name>
<dbReference type="AlphaFoldDB" id="A0AAW2EGI3"/>
<keyword evidence="1" id="KW-1133">Transmembrane helix</keyword>
<evidence type="ECO:0000313" key="2">
    <source>
        <dbReference type="EMBL" id="KAL0102823.1"/>
    </source>
</evidence>
<evidence type="ECO:0000256" key="1">
    <source>
        <dbReference type="SAM" id="Phobius"/>
    </source>
</evidence>
<gene>
    <name evidence="2" type="ORF">PUN28_018252</name>
</gene>
<sequence>MNWIDLASARVCEHLIITFNKDVQLRKYLRNIFINRFLFVLFLLSYFFPCNHQYHVCARESWHLLSPARQFAKIYKNVHHEECTLTLLRE</sequence>
<protein>
    <submittedName>
        <fullName evidence="2">Uncharacterized protein</fullName>
    </submittedName>
</protein>
<evidence type="ECO:0000313" key="3">
    <source>
        <dbReference type="Proteomes" id="UP001430953"/>
    </source>
</evidence>
<keyword evidence="1" id="KW-0472">Membrane</keyword>
<keyword evidence="3" id="KW-1185">Reference proteome</keyword>
<dbReference type="Proteomes" id="UP001430953">
    <property type="component" value="Unassembled WGS sequence"/>
</dbReference>
<keyword evidence="1" id="KW-0812">Transmembrane</keyword>
<feature type="transmembrane region" description="Helical" evidence="1">
    <location>
        <begin position="28"/>
        <end position="48"/>
    </location>
</feature>
<reference evidence="2 3" key="1">
    <citation type="submission" date="2023-03" db="EMBL/GenBank/DDBJ databases">
        <title>High recombination rates correlate with genetic variation in Cardiocondyla obscurior ants.</title>
        <authorList>
            <person name="Errbii M."/>
        </authorList>
    </citation>
    <scope>NUCLEOTIDE SEQUENCE [LARGE SCALE GENOMIC DNA]</scope>
    <source>
        <strain evidence="2">Alpha-2009</strain>
        <tissue evidence="2">Whole body</tissue>
    </source>
</reference>
<organism evidence="2 3">
    <name type="scientific">Cardiocondyla obscurior</name>
    <dbReference type="NCBI Taxonomy" id="286306"/>
    <lineage>
        <taxon>Eukaryota</taxon>
        <taxon>Metazoa</taxon>
        <taxon>Ecdysozoa</taxon>
        <taxon>Arthropoda</taxon>
        <taxon>Hexapoda</taxon>
        <taxon>Insecta</taxon>
        <taxon>Pterygota</taxon>
        <taxon>Neoptera</taxon>
        <taxon>Endopterygota</taxon>
        <taxon>Hymenoptera</taxon>
        <taxon>Apocrita</taxon>
        <taxon>Aculeata</taxon>
        <taxon>Formicoidea</taxon>
        <taxon>Formicidae</taxon>
        <taxon>Myrmicinae</taxon>
        <taxon>Cardiocondyla</taxon>
    </lineage>
</organism>